<evidence type="ECO:0000256" key="1">
    <source>
        <dbReference type="SAM" id="MobiDB-lite"/>
    </source>
</evidence>
<name>A0AAV4VTW3_CAEEX</name>
<gene>
    <name evidence="2" type="primary">AVEN_101183_1</name>
    <name evidence="2" type="ORF">CEXT_546721</name>
</gene>
<evidence type="ECO:0000313" key="3">
    <source>
        <dbReference type="Proteomes" id="UP001054945"/>
    </source>
</evidence>
<proteinExistence type="predicted"/>
<organism evidence="2 3">
    <name type="scientific">Caerostris extrusa</name>
    <name type="common">Bark spider</name>
    <name type="synonym">Caerostris bankana</name>
    <dbReference type="NCBI Taxonomy" id="172846"/>
    <lineage>
        <taxon>Eukaryota</taxon>
        <taxon>Metazoa</taxon>
        <taxon>Ecdysozoa</taxon>
        <taxon>Arthropoda</taxon>
        <taxon>Chelicerata</taxon>
        <taxon>Arachnida</taxon>
        <taxon>Araneae</taxon>
        <taxon>Araneomorphae</taxon>
        <taxon>Entelegynae</taxon>
        <taxon>Araneoidea</taxon>
        <taxon>Araneidae</taxon>
        <taxon>Caerostris</taxon>
    </lineage>
</organism>
<feature type="compositionally biased region" description="Polar residues" evidence="1">
    <location>
        <begin position="9"/>
        <end position="35"/>
    </location>
</feature>
<reference evidence="2 3" key="1">
    <citation type="submission" date="2021-06" db="EMBL/GenBank/DDBJ databases">
        <title>Caerostris extrusa draft genome.</title>
        <authorList>
            <person name="Kono N."/>
            <person name="Arakawa K."/>
        </authorList>
    </citation>
    <scope>NUCLEOTIDE SEQUENCE [LARGE SCALE GENOMIC DNA]</scope>
</reference>
<dbReference type="Proteomes" id="UP001054945">
    <property type="component" value="Unassembled WGS sequence"/>
</dbReference>
<evidence type="ECO:0000313" key="2">
    <source>
        <dbReference type="EMBL" id="GIY73389.1"/>
    </source>
</evidence>
<comment type="caution">
    <text evidence="2">The sequence shown here is derived from an EMBL/GenBank/DDBJ whole genome shotgun (WGS) entry which is preliminary data.</text>
</comment>
<accession>A0AAV4VTW3</accession>
<dbReference type="EMBL" id="BPLR01015076">
    <property type="protein sequence ID" value="GIY73389.1"/>
    <property type="molecule type" value="Genomic_DNA"/>
</dbReference>
<dbReference type="AlphaFoldDB" id="A0AAV4VTW3"/>
<keyword evidence="3" id="KW-1185">Reference proteome</keyword>
<feature type="region of interest" description="Disordered" evidence="1">
    <location>
        <begin position="1"/>
        <end position="54"/>
    </location>
</feature>
<sequence length="187" mass="21183">MGKKHGARSKTTAQNIQKQAPETGAKSKNIQSKNGNYDGFCNPTKSSSVEKRDSWDIPENTKALQNTLVMNYGDLFQAILLNVRMHGNKGAHTNRGNRTLPLVGASFPWDDSEDFPALQNNVPIVENVWVKRKEKLEGRKAMQPSNQTEEEFMIQKAIELSKMDALESEDKKKKLEQNMKFKWLFAG</sequence>
<protein>
    <submittedName>
        <fullName evidence="2">Uncharacterized protein</fullName>
    </submittedName>
</protein>